<comment type="caution">
    <text evidence="2">The sequence shown here is derived from an EMBL/GenBank/DDBJ whole genome shotgun (WGS) entry which is preliminary data.</text>
</comment>
<evidence type="ECO:0000256" key="1">
    <source>
        <dbReference type="SAM" id="MobiDB-lite"/>
    </source>
</evidence>
<organism evidence="2 3">
    <name type="scientific">Rotaria magnacalcarata</name>
    <dbReference type="NCBI Taxonomy" id="392030"/>
    <lineage>
        <taxon>Eukaryota</taxon>
        <taxon>Metazoa</taxon>
        <taxon>Spiralia</taxon>
        <taxon>Gnathifera</taxon>
        <taxon>Rotifera</taxon>
        <taxon>Eurotatoria</taxon>
        <taxon>Bdelloidea</taxon>
        <taxon>Philodinida</taxon>
        <taxon>Philodinidae</taxon>
        <taxon>Rotaria</taxon>
    </lineage>
</organism>
<keyword evidence="3" id="KW-1185">Reference proteome</keyword>
<evidence type="ECO:0000313" key="3">
    <source>
        <dbReference type="Proteomes" id="UP000663866"/>
    </source>
</evidence>
<dbReference type="AlphaFoldDB" id="A0A820GP43"/>
<dbReference type="EMBL" id="CAJOBG010010687">
    <property type="protein sequence ID" value="CAF4281005.1"/>
    <property type="molecule type" value="Genomic_DNA"/>
</dbReference>
<name>A0A820GP43_9BILA</name>
<dbReference type="Proteomes" id="UP000663866">
    <property type="component" value="Unassembled WGS sequence"/>
</dbReference>
<proteinExistence type="predicted"/>
<accession>A0A820GP43</accession>
<sequence length="25" mass="2950">MPVNRSTIEQASRSNTYRLHEFDPT</sequence>
<feature type="compositionally biased region" description="Polar residues" evidence="1">
    <location>
        <begin position="1"/>
        <end position="17"/>
    </location>
</feature>
<reference evidence="2" key="1">
    <citation type="submission" date="2021-02" db="EMBL/GenBank/DDBJ databases">
        <authorList>
            <person name="Nowell W R."/>
        </authorList>
    </citation>
    <scope>NUCLEOTIDE SEQUENCE</scope>
</reference>
<protein>
    <submittedName>
        <fullName evidence="2">Uncharacterized protein</fullName>
    </submittedName>
</protein>
<feature type="non-terminal residue" evidence="2">
    <location>
        <position position="25"/>
    </location>
</feature>
<gene>
    <name evidence="2" type="ORF">OVN521_LOCUS30576</name>
</gene>
<feature type="region of interest" description="Disordered" evidence="1">
    <location>
        <begin position="1"/>
        <end position="25"/>
    </location>
</feature>
<evidence type="ECO:0000313" key="2">
    <source>
        <dbReference type="EMBL" id="CAF4281005.1"/>
    </source>
</evidence>